<dbReference type="InterPro" id="IPR000014">
    <property type="entry name" value="PAS"/>
</dbReference>
<dbReference type="Gene3D" id="3.30.450.20">
    <property type="entry name" value="PAS domain"/>
    <property type="match status" value="1"/>
</dbReference>
<gene>
    <name evidence="6" type="ORF">HNQ77_002700</name>
</gene>
<organism evidence="6 7">
    <name type="scientific">Silvibacterium bohemicum</name>
    <dbReference type="NCBI Taxonomy" id="1577686"/>
    <lineage>
        <taxon>Bacteria</taxon>
        <taxon>Pseudomonadati</taxon>
        <taxon>Acidobacteriota</taxon>
        <taxon>Terriglobia</taxon>
        <taxon>Terriglobales</taxon>
        <taxon>Acidobacteriaceae</taxon>
        <taxon>Silvibacterium</taxon>
    </lineage>
</organism>
<sequence length="362" mass="40368">MQTHWNSLPVDSPFGGNPDSDRAYLELLIEHSPVAIVILNSAHQAEQCNPTFERMFGYTRAEIVARNFDELIAAEETLNEARECTLSVLHGEKMHLVTRRRRKDGLWIDVDVHGIPLVIDGVLRGVYGLYIDITDRTRAESSLRQLSLELMHLQEKEKRRIARELHDATSQELALLSMSLGKLQRKLGSEDRELVELVDNIKELTRQCTQKIRSASYLLHPPLLQEAGLIPAISWLAEGFAERTGIRVNVRISSKLGRLAEIAELAIFRVVQESLSNVIRHSTNKIVDIRLSRRTGSIELSVTDRGRQHRGAAIADPVRSHGVGIAGMRERMQELGGHLQVRSVSGGMTVVASLPAGVRASA</sequence>
<dbReference type="InterPro" id="IPR050482">
    <property type="entry name" value="Sensor_HK_TwoCompSys"/>
</dbReference>
<dbReference type="OrthoDB" id="9778496at2"/>
<dbReference type="Pfam" id="PF07730">
    <property type="entry name" value="HisKA_3"/>
    <property type="match status" value="1"/>
</dbReference>
<evidence type="ECO:0000256" key="3">
    <source>
        <dbReference type="ARBA" id="ARBA00023012"/>
    </source>
</evidence>
<name>A0A841K3B6_9BACT</name>
<dbReference type="PROSITE" id="PS50109">
    <property type="entry name" value="HIS_KIN"/>
    <property type="match status" value="1"/>
</dbReference>
<dbReference type="Proteomes" id="UP000538666">
    <property type="component" value="Unassembled WGS sequence"/>
</dbReference>
<dbReference type="GO" id="GO:0000155">
    <property type="term" value="F:phosphorelay sensor kinase activity"/>
    <property type="evidence" value="ECO:0007669"/>
    <property type="project" value="InterPro"/>
</dbReference>
<dbReference type="SUPFAM" id="SSF55785">
    <property type="entry name" value="PYP-like sensor domain (PAS domain)"/>
    <property type="match status" value="1"/>
</dbReference>
<dbReference type="GO" id="GO:0046983">
    <property type="term" value="F:protein dimerization activity"/>
    <property type="evidence" value="ECO:0007669"/>
    <property type="project" value="InterPro"/>
</dbReference>
<dbReference type="EMBL" id="JACHEK010000005">
    <property type="protein sequence ID" value="MBB6144744.1"/>
    <property type="molecule type" value="Genomic_DNA"/>
</dbReference>
<dbReference type="Pfam" id="PF13426">
    <property type="entry name" value="PAS_9"/>
    <property type="match status" value="1"/>
</dbReference>
<feature type="domain" description="PAS" evidence="5">
    <location>
        <begin position="21"/>
        <end position="76"/>
    </location>
</feature>
<dbReference type="NCBIfam" id="TIGR00229">
    <property type="entry name" value="sensory_box"/>
    <property type="match status" value="1"/>
</dbReference>
<dbReference type="PANTHER" id="PTHR24421:SF58">
    <property type="entry name" value="SIGNAL TRANSDUCTION HISTIDINE-PROTEIN KINASE_PHOSPHATASE UHPB"/>
    <property type="match status" value="1"/>
</dbReference>
<dbReference type="InterPro" id="IPR011712">
    <property type="entry name" value="Sig_transdc_His_kin_sub3_dim/P"/>
</dbReference>
<dbReference type="PROSITE" id="PS50112">
    <property type="entry name" value="PAS"/>
    <property type="match status" value="1"/>
</dbReference>
<dbReference type="InterPro" id="IPR003594">
    <property type="entry name" value="HATPase_dom"/>
</dbReference>
<dbReference type="InterPro" id="IPR036890">
    <property type="entry name" value="HATPase_C_sf"/>
</dbReference>
<reference evidence="6 7" key="1">
    <citation type="submission" date="2020-08" db="EMBL/GenBank/DDBJ databases">
        <title>Genomic Encyclopedia of Type Strains, Phase IV (KMG-IV): sequencing the most valuable type-strain genomes for metagenomic binning, comparative biology and taxonomic classification.</title>
        <authorList>
            <person name="Goeker M."/>
        </authorList>
    </citation>
    <scope>NUCLEOTIDE SEQUENCE [LARGE SCALE GENOMIC DNA]</scope>
    <source>
        <strain evidence="6 7">DSM 103733</strain>
    </source>
</reference>
<proteinExistence type="predicted"/>
<evidence type="ECO:0000313" key="6">
    <source>
        <dbReference type="EMBL" id="MBB6144744.1"/>
    </source>
</evidence>
<keyword evidence="7" id="KW-1185">Reference proteome</keyword>
<comment type="caution">
    <text evidence="6">The sequence shown here is derived from an EMBL/GenBank/DDBJ whole genome shotgun (WGS) entry which is preliminary data.</text>
</comment>
<dbReference type="Gene3D" id="1.20.5.1930">
    <property type="match status" value="1"/>
</dbReference>
<accession>A0A841K3B6</accession>
<dbReference type="AlphaFoldDB" id="A0A841K3B6"/>
<dbReference type="InterPro" id="IPR005467">
    <property type="entry name" value="His_kinase_dom"/>
</dbReference>
<dbReference type="SMART" id="SM00091">
    <property type="entry name" value="PAS"/>
    <property type="match status" value="1"/>
</dbReference>
<keyword evidence="1" id="KW-0808">Transferase</keyword>
<dbReference type="PANTHER" id="PTHR24421">
    <property type="entry name" value="NITRATE/NITRITE SENSOR PROTEIN NARX-RELATED"/>
    <property type="match status" value="1"/>
</dbReference>
<dbReference type="Pfam" id="PF02518">
    <property type="entry name" value="HATPase_c"/>
    <property type="match status" value="1"/>
</dbReference>
<dbReference type="CDD" id="cd00130">
    <property type="entry name" value="PAS"/>
    <property type="match status" value="1"/>
</dbReference>
<dbReference type="RefSeq" id="WP_050059681.1">
    <property type="nucleotide sequence ID" value="NZ_JACHEK010000005.1"/>
</dbReference>
<dbReference type="GO" id="GO:0016020">
    <property type="term" value="C:membrane"/>
    <property type="evidence" value="ECO:0007669"/>
    <property type="project" value="InterPro"/>
</dbReference>
<keyword evidence="3" id="KW-0902">Two-component regulatory system</keyword>
<evidence type="ECO:0000256" key="2">
    <source>
        <dbReference type="ARBA" id="ARBA00022777"/>
    </source>
</evidence>
<feature type="domain" description="Histidine kinase" evidence="4">
    <location>
        <begin position="160"/>
        <end position="358"/>
    </location>
</feature>
<dbReference type="SMART" id="SM00387">
    <property type="entry name" value="HATPase_c"/>
    <property type="match status" value="1"/>
</dbReference>
<evidence type="ECO:0000259" key="5">
    <source>
        <dbReference type="PROSITE" id="PS50112"/>
    </source>
</evidence>
<dbReference type="InterPro" id="IPR035965">
    <property type="entry name" value="PAS-like_dom_sf"/>
</dbReference>
<keyword evidence="2" id="KW-0418">Kinase</keyword>
<evidence type="ECO:0000259" key="4">
    <source>
        <dbReference type="PROSITE" id="PS50109"/>
    </source>
</evidence>
<dbReference type="SUPFAM" id="SSF55874">
    <property type="entry name" value="ATPase domain of HSP90 chaperone/DNA topoisomerase II/histidine kinase"/>
    <property type="match status" value="1"/>
</dbReference>
<evidence type="ECO:0000256" key="1">
    <source>
        <dbReference type="ARBA" id="ARBA00022679"/>
    </source>
</evidence>
<dbReference type="Gene3D" id="3.30.565.10">
    <property type="entry name" value="Histidine kinase-like ATPase, C-terminal domain"/>
    <property type="match status" value="1"/>
</dbReference>
<evidence type="ECO:0000313" key="7">
    <source>
        <dbReference type="Proteomes" id="UP000538666"/>
    </source>
</evidence>
<dbReference type="CDD" id="cd16917">
    <property type="entry name" value="HATPase_UhpB-NarQ-NarX-like"/>
    <property type="match status" value="1"/>
</dbReference>
<protein>
    <submittedName>
        <fullName evidence="6">PAS domain S-box-containing protein</fullName>
    </submittedName>
</protein>